<proteinExistence type="predicted"/>
<protein>
    <submittedName>
        <fullName evidence="6">GntR family transcriptional regulator</fullName>
    </submittedName>
</protein>
<dbReference type="CDD" id="cd07377">
    <property type="entry name" value="WHTH_GntR"/>
    <property type="match status" value="1"/>
</dbReference>
<dbReference type="InterPro" id="IPR036388">
    <property type="entry name" value="WH-like_DNA-bd_sf"/>
</dbReference>
<keyword evidence="3" id="KW-0804">Transcription</keyword>
<evidence type="ECO:0000313" key="7">
    <source>
        <dbReference type="Proteomes" id="UP000824241"/>
    </source>
</evidence>
<dbReference type="GO" id="GO:0003700">
    <property type="term" value="F:DNA-binding transcription factor activity"/>
    <property type="evidence" value="ECO:0007669"/>
    <property type="project" value="InterPro"/>
</dbReference>
<feature type="compositionally biased region" description="Basic and acidic residues" evidence="4">
    <location>
        <begin position="136"/>
        <end position="146"/>
    </location>
</feature>
<dbReference type="EMBL" id="DVHA01000296">
    <property type="protein sequence ID" value="HIR61717.1"/>
    <property type="molecule type" value="Genomic_DNA"/>
</dbReference>
<name>A0A9D1J5J2_9FIRM</name>
<keyword evidence="2" id="KW-0238">DNA-binding</keyword>
<feature type="domain" description="HTH gntR-type" evidence="5">
    <location>
        <begin position="11"/>
        <end position="79"/>
    </location>
</feature>
<dbReference type="SUPFAM" id="SSF46785">
    <property type="entry name" value="Winged helix' DNA-binding domain"/>
    <property type="match status" value="1"/>
</dbReference>
<organism evidence="6 7">
    <name type="scientific">Candidatus Faecivivens stercoravium</name>
    <dbReference type="NCBI Taxonomy" id="2840803"/>
    <lineage>
        <taxon>Bacteria</taxon>
        <taxon>Bacillati</taxon>
        <taxon>Bacillota</taxon>
        <taxon>Clostridia</taxon>
        <taxon>Eubacteriales</taxon>
        <taxon>Oscillospiraceae</taxon>
        <taxon>Oscillospiraceae incertae sedis</taxon>
        <taxon>Candidatus Faecivivens</taxon>
    </lineage>
</organism>
<comment type="caution">
    <text evidence="6">The sequence shown here is derived from an EMBL/GenBank/DDBJ whole genome shotgun (WGS) entry which is preliminary data.</text>
</comment>
<accession>A0A9D1J5J2</accession>
<dbReference type="PANTHER" id="PTHR38445">
    <property type="entry name" value="HTH-TYPE TRANSCRIPTIONAL REPRESSOR YTRA"/>
    <property type="match status" value="1"/>
</dbReference>
<dbReference type="Proteomes" id="UP000824241">
    <property type="component" value="Unassembled WGS sequence"/>
</dbReference>
<dbReference type="Pfam" id="PF00392">
    <property type="entry name" value="GntR"/>
    <property type="match status" value="1"/>
</dbReference>
<dbReference type="Gene3D" id="1.10.10.10">
    <property type="entry name" value="Winged helix-like DNA-binding domain superfamily/Winged helix DNA-binding domain"/>
    <property type="match status" value="1"/>
</dbReference>
<evidence type="ECO:0000256" key="2">
    <source>
        <dbReference type="ARBA" id="ARBA00023125"/>
    </source>
</evidence>
<feature type="region of interest" description="Disordered" evidence="4">
    <location>
        <begin position="123"/>
        <end position="146"/>
    </location>
</feature>
<dbReference type="PANTHER" id="PTHR38445:SF9">
    <property type="entry name" value="HTH-TYPE TRANSCRIPTIONAL REPRESSOR YTRA"/>
    <property type="match status" value="1"/>
</dbReference>
<evidence type="ECO:0000256" key="1">
    <source>
        <dbReference type="ARBA" id="ARBA00023015"/>
    </source>
</evidence>
<evidence type="ECO:0000259" key="5">
    <source>
        <dbReference type="PROSITE" id="PS50949"/>
    </source>
</evidence>
<dbReference type="AlphaFoldDB" id="A0A9D1J5J2"/>
<dbReference type="InterPro" id="IPR000524">
    <property type="entry name" value="Tscrpt_reg_HTH_GntR"/>
</dbReference>
<dbReference type="InterPro" id="IPR036390">
    <property type="entry name" value="WH_DNA-bd_sf"/>
</dbReference>
<evidence type="ECO:0000313" key="6">
    <source>
        <dbReference type="EMBL" id="HIR61717.1"/>
    </source>
</evidence>
<reference evidence="6" key="1">
    <citation type="submission" date="2020-10" db="EMBL/GenBank/DDBJ databases">
        <authorList>
            <person name="Gilroy R."/>
        </authorList>
    </citation>
    <scope>NUCLEOTIDE SEQUENCE</scope>
    <source>
        <strain evidence="6">CHK189-12415</strain>
    </source>
</reference>
<dbReference type="GO" id="GO:0003677">
    <property type="term" value="F:DNA binding"/>
    <property type="evidence" value="ECO:0007669"/>
    <property type="project" value="UniProtKB-KW"/>
</dbReference>
<sequence length="146" mass="15695">MFQIDLRGGRGAIYQQLKDEVIRLAGMGVLRPDEQLPSVRALARELGINPNTVAKAYSQLEADGITYSVAGRGSFIRGDAVQLKEVHRKHLAEFKETVVRAKSLGLLRDELVGAVDEVFSFAGAPPAETGNANNGEKSDMGKGEGN</sequence>
<reference evidence="6" key="2">
    <citation type="journal article" date="2021" name="PeerJ">
        <title>Extensive microbial diversity within the chicken gut microbiome revealed by metagenomics and culture.</title>
        <authorList>
            <person name="Gilroy R."/>
            <person name="Ravi A."/>
            <person name="Getino M."/>
            <person name="Pursley I."/>
            <person name="Horton D.L."/>
            <person name="Alikhan N.F."/>
            <person name="Baker D."/>
            <person name="Gharbi K."/>
            <person name="Hall N."/>
            <person name="Watson M."/>
            <person name="Adriaenssens E.M."/>
            <person name="Foster-Nyarko E."/>
            <person name="Jarju S."/>
            <person name="Secka A."/>
            <person name="Antonio M."/>
            <person name="Oren A."/>
            <person name="Chaudhuri R.R."/>
            <person name="La Ragione R."/>
            <person name="Hildebrand F."/>
            <person name="Pallen M.J."/>
        </authorList>
    </citation>
    <scope>NUCLEOTIDE SEQUENCE</scope>
    <source>
        <strain evidence="6">CHK189-12415</strain>
    </source>
</reference>
<evidence type="ECO:0000256" key="4">
    <source>
        <dbReference type="SAM" id="MobiDB-lite"/>
    </source>
</evidence>
<gene>
    <name evidence="6" type="ORF">IAB37_09110</name>
</gene>
<dbReference type="SMART" id="SM00345">
    <property type="entry name" value="HTH_GNTR"/>
    <property type="match status" value="1"/>
</dbReference>
<dbReference type="PROSITE" id="PS50949">
    <property type="entry name" value="HTH_GNTR"/>
    <property type="match status" value="1"/>
</dbReference>
<evidence type="ECO:0000256" key="3">
    <source>
        <dbReference type="ARBA" id="ARBA00023163"/>
    </source>
</evidence>
<keyword evidence="1" id="KW-0805">Transcription regulation</keyword>